<dbReference type="HOGENOM" id="CLU_3377933_0_0_1"/>
<dbReference type="AlphaFoldDB" id="K3ZG66"/>
<evidence type="ECO:0000313" key="1">
    <source>
        <dbReference type="EnsemblPlants" id="KQL16987"/>
    </source>
</evidence>
<dbReference type="Gramene" id="KQL16987">
    <property type="protein sequence ID" value="KQL16987"/>
    <property type="gene ID" value="SETIT_025568mg"/>
</dbReference>
<reference evidence="1" key="2">
    <citation type="submission" date="2018-08" db="UniProtKB">
        <authorList>
            <consortium name="EnsemblPlants"/>
        </authorList>
    </citation>
    <scope>IDENTIFICATION</scope>
    <source>
        <strain evidence="1">Yugu1</strain>
    </source>
</reference>
<proteinExistence type="predicted"/>
<dbReference type="EnsemblPlants" id="KQL16987">
    <property type="protein sequence ID" value="KQL16987"/>
    <property type="gene ID" value="SETIT_025568mg"/>
</dbReference>
<reference evidence="2" key="1">
    <citation type="journal article" date="2012" name="Nat. Biotechnol.">
        <title>Reference genome sequence of the model plant Setaria.</title>
        <authorList>
            <person name="Bennetzen J.L."/>
            <person name="Schmutz J."/>
            <person name="Wang H."/>
            <person name="Percifield R."/>
            <person name="Hawkins J."/>
            <person name="Pontaroli A.C."/>
            <person name="Estep M."/>
            <person name="Feng L."/>
            <person name="Vaughn J.N."/>
            <person name="Grimwood J."/>
            <person name="Jenkins J."/>
            <person name="Barry K."/>
            <person name="Lindquist E."/>
            <person name="Hellsten U."/>
            <person name="Deshpande S."/>
            <person name="Wang X."/>
            <person name="Wu X."/>
            <person name="Mitros T."/>
            <person name="Triplett J."/>
            <person name="Yang X."/>
            <person name="Ye C.Y."/>
            <person name="Mauro-Herrera M."/>
            <person name="Wang L."/>
            <person name="Li P."/>
            <person name="Sharma M."/>
            <person name="Sharma R."/>
            <person name="Ronald P.C."/>
            <person name="Panaud O."/>
            <person name="Kellogg E.A."/>
            <person name="Brutnell T.P."/>
            <person name="Doust A.N."/>
            <person name="Tuskan G.A."/>
            <person name="Rokhsar D."/>
            <person name="Devos K.M."/>
        </authorList>
    </citation>
    <scope>NUCLEOTIDE SEQUENCE [LARGE SCALE GENOMIC DNA]</scope>
    <source>
        <strain evidence="2">cv. Yugu1</strain>
    </source>
</reference>
<sequence>MKWDVAFVHVNFIGKHPREPHCIDDYSIYICCPA</sequence>
<dbReference type="InParanoid" id="K3ZG66"/>
<name>K3ZG66_SETIT</name>
<dbReference type="Proteomes" id="UP000004995">
    <property type="component" value="Unassembled WGS sequence"/>
</dbReference>
<accession>K3ZG66</accession>
<keyword evidence="2" id="KW-1185">Reference proteome</keyword>
<evidence type="ECO:0000313" key="2">
    <source>
        <dbReference type="Proteomes" id="UP000004995"/>
    </source>
</evidence>
<dbReference type="EMBL" id="AGNK02002097">
    <property type="status" value="NOT_ANNOTATED_CDS"/>
    <property type="molecule type" value="Genomic_DNA"/>
</dbReference>
<organism evidence="1 2">
    <name type="scientific">Setaria italica</name>
    <name type="common">Foxtail millet</name>
    <name type="synonym">Panicum italicum</name>
    <dbReference type="NCBI Taxonomy" id="4555"/>
    <lineage>
        <taxon>Eukaryota</taxon>
        <taxon>Viridiplantae</taxon>
        <taxon>Streptophyta</taxon>
        <taxon>Embryophyta</taxon>
        <taxon>Tracheophyta</taxon>
        <taxon>Spermatophyta</taxon>
        <taxon>Magnoliopsida</taxon>
        <taxon>Liliopsida</taxon>
        <taxon>Poales</taxon>
        <taxon>Poaceae</taxon>
        <taxon>PACMAD clade</taxon>
        <taxon>Panicoideae</taxon>
        <taxon>Panicodae</taxon>
        <taxon>Paniceae</taxon>
        <taxon>Cenchrinae</taxon>
        <taxon>Setaria</taxon>
    </lineage>
</organism>
<protein>
    <submittedName>
        <fullName evidence="1">Uncharacterized protein</fullName>
    </submittedName>
</protein>